<evidence type="ECO:0000313" key="1">
    <source>
        <dbReference type="EMBL" id="TDO31137.1"/>
    </source>
</evidence>
<protein>
    <submittedName>
        <fullName evidence="1">Uncharacterized protein</fullName>
    </submittedName>
</protein>
<reference evidence="1 2" key="1">
    <citation type="submission" date="2019-03" db="EMBL/GenBank/DDBJ databases">
        <title>Sequencing the genomes of 1000 actinobacteria strains.</title>
        <authorList>
            <person name="Klenk H.-P."/>
        </authorList>
    </citation>
    <scope>NUCLEOTIDE SEQUENCE [LARGE SCALE GENOMIC DNA]</scope>
    <source>
        <strain evidence="1 2">DSM 43805</strain>
    </source>
</reference>
<name>A0A4R6J7L3_9ACTN</name>
<sequence length="95" mass="10209">MCDELGPEPSPGLLLLHLPQLREVLREIEGLLEQWRESVGGSTMPVDARIDLVAGITRMLDAQQEAAAALVEVGEPTSGPARRLARAVEALAEIN</sequence>
<dbReference type="RefSeq" id="WP_133877294.1">
    <property type="nucleotide sequence ID" value="NZ_BOMD01000046.1"/>
</dbReference>
<accession>A0A4R6J7L3</accession>
<evidence type="ECO:0000313" key="2">
    <source>
        <dbReference type="Proteomes" id="UP000294901"/>
    </source>
</evidence>
<keyword evidence="2" id="KW-1185">Reference proteome</keyword>
<proteinExistence type="predicted"/>
<dbReference type="Proteomes" id="UP000294901">
    <property type="component" value="Unassembled WGS sequence"/>
</dbReference>
<dbReference type="EMBL" id="SNWR01000002">
    <property type="protein sequence ID" value="TDO31137.1"/>
    <property type="molecule type" value="Genomic_DNA"/>
</dbReference>
<dbReference type="AlphaFoldDB" id="A0A4R6J7L3"/>
<comment type="caution">
    <text evidence="1">The sequence shown here is derived from an EMBL/GenBank/DDBJ whole genome shotgun (WGS) entry which is preliminary data.</text>
</comment>
<gene>
    <name evidence="1" type="ORF">C8E87_6547</name>
</gene>
<organism evidence="1 2">
    <name type="scientific">Paractinoplanes brasiliensis</name>
    <dbReference type="NCBI Taxonomy" id="52695"/>
    <lineage>
        <taxon>Bacteria</taxon>
        <taxon>Bacillati</taxon>
        <taxon>Actinomycetota</taxon>
        <taxon>Actinomycetes</taxon>
        <taxon>Micromonosporales</taxon>
        <taxon>Micromonosporaceae</taxon>
        <taxon>Paractinoplanes</taxon>
    </lineage>
</organism>